<accession>A0A926VAM4</accession>
<dbReference type="Proteomes" id="UP000641646">
    <property type="component" value="Unassembled WGS sequence"/>
</dbReference>
<gene>
    <name evidence="1" type="ORF">H6G03_02690</name>
</gene>
<name>A0A926VAM4_9CYAN</name>
<dbReference type="RefSeq" id="WP_190461815.1">
    <property type="nucleotide sequence ID" value="NZ_JACJPW010000004.1"/>
</dbReference>
<evidence type="ECO:0000313" key="2">
    <source>
        <dbReference type="Proteomes" id="UP000641646"/>
    </source>
</evidence>
<keyword evidence="2" id="KW-1185">Reference proteome</keyword>
<dbReference type="AlphaFoldDB" id="A0A926VAM4"/>
<reference evidence="1" key="2">
    <citation type="submission" date="2020-08" db="EMBL/GenBank/DDBJ databases">
        <authorList>
            <person name="Chen M."/>
            <person name="Teng W."/>
            <person name="Zhao L."/>
            <person name="Hu C."/>
            <person name="Zhou Y."/>
            <person name="Han B."/>
            <person name="Song L."/>
            <person name="Shu W."/>
        </authorList>
    </citation>
    <scope>NUCLEOTIDE SEQUENCE</scope>
    <source>
        <strain evidence="1">FACHB-1375</strain>
    </source>
</reference>
<reference evidence="1" key="1">
    <citation type="journal article" date="2015" name="ISME J.">
        <title>Draft Genome Sequence of Streptomyces incarnatus NRRL8089, which Produces the Nucleoside Antibiotic Sinefungin.</title>
        <authorList>
            <person name="Oshima K."/>
            <person name="Hattori M."/>
            <person name="Shimizu H."/>
            <person name="Fukuda K."/>
            <person name="Nemoto M."/>
            <person name="Inagaki K."/>
            <person name="Tamura T."/>
        </authorList>
    </citation>
    <scope>NUCLEOTIDE SEQUENCE</scope>
    <source>
        <strain evidence="1">FACHB-1375</strain>
    </source>
</reference>
<proteinExistence type="predicted"/>
<organism evidence="1 2">
    <name type="scientific">Aerosakkonema funiforme FACHB-1375</name>
    <dbReference type="NCBI Taxonomy" id="2949571"/>
    <lineage>
        <taxon>Bacteria</taxon>
        <taxon>Bacillati</taxon>
        <taxon>Cyanobacteriota</taxon>
        <taxon>Cyanophyceae</taxon>
        <taxon>Oscillatoriophycideae</taxon>
        <taxon>Aerosakkonematales</taxon>
        <taxon>Aerosakkonemataceae</taxon>
        <taxon>Aerosakkonema</taxon>
    </lineage>
</organism>
<dbReference type="EMBL" id="JACJPW010000004">
    <property type="protein sequence ID" value="MBD2180030.1"/>
    <property type="molecule type" value="Genomic_DNA"/>
</dbReference>
<comment type="caution">
    <text evidence="1">The sequence shown here is derived from an EMBL/GenBank/DDBJ whole genome shotgun (WGS) entry which is preliminary data.</text>
</comment>
<sequence length="62" mass="7021">MENTQTWYIVKRNEGHCDILPSDRVEGKEDANIVEKWGPIASRDEAIARRVGLIRAGKCQPV</sequence>
<evidence type="ECO:0000313" key="1">
    <source>
        <dbReference type="EMBL" id="MBD2180030.1"/>
    </source>
</evidence>
<protein>
    <submittedName>
        <fullName evidence="1">DDE transposase family protein</fullName>
    </submittedName>
</protein>